<dbReference type="AlphaFoldDB" id="A0A3M0JD89"/>
<dbReference type="OrthoDB" id="10584933at2759"/>
<feature type="region of interest" description="Disordered" evidence="1">
    <location>
        <begin position="84"/>
        <end position="109"/>
    </location>
</feature>
<dbReference type="Proteomes" id="UP000269221">
    <property type="component" value="Unassembled WGS sequence"/>
</dbReference>
<organism evidence="2 3">
    <name type="scientific">Hirundo rustica rustica</name>
    <dbReference type="NCBI Taxonomy" id="333673"/>
    <lineage>
        <taxon>Eukaryota</taxon>
        <taxon>Metazoa</taxon>
        <taxon>Chordata</taxon>
        <taxon>Craniata</taxon>
        <taxon>Vertebrata</taxon>
        <taxon>Euteleostomi</taxon>
        <taxon>Archelosauria</taxon>
        <taxon>Archosauria</taxon>
        <taxon>Dinosauria</taxon>
        <taxon>Saurischia</taxon>
        <taxon>Theropoda</taxon>
        <taxon>Coelurosauria</taxon>
        <taxon>Aves</taxon>
        <taxon>Neognathae</taxon>
        <taxon>Neoaves</taxon>
        <taxon>Telluraves</taxon>
        <taxon>Australaves</taxon>
        <taxon>Passeriformes</taxon>
        <taxon>Sylvioidea</taxon>
        <taxon>Hirundinidae</taxon>
        <taxon>Hirundo</taxon>
    </lineage>
</organism>
<dbReference type="EMBL" id="QRBI01000152">
    <property type="protein sequence ID" value="RMB98818.1"/>
    <property type="molecule type" value="Genomic_DNA"/>
</dbReference>
<name>A0A3M0JD89_HIRRU</name>
<gene>
    <name evidence="2" type="ORF">DUI87_25037</name>
</gene>
<keyword evidence="3" id="KW-1185">Reference proteome</keyword>
<comment type="caution">
    <text evidence="2">The sequence shown here is derived from an EMBL/GenBank/DDBJ whole genome shotgun (WGS) entry which is preliminary data.</text>
</comment>
<evidence type="ECO:0000313" key="2">
    <source>
        <dbReference type="EMBL" id="RMB98818.1"/>
    </source>
</evidence>
<accession>A0A3M0JD89</accession>
<evidence type="ECO:0000256" key="1">
    <source>
        <dbReference type="SAM" id="MobiDB-lite"/>
    </source>
</evidence>
<sequence>MSKCETVEFWKDELDHIRKRGVRVCEGNDSADTKVSVEGGAGSAPGAGAEIPLQPLVQPMVRQLCPAAMEVSGGAEIRLEQVEAQRKPGNPWEQTPDRDLQTCGERSPC</sequence>
<protein>
    <submittedName>
        <fullName evidence="2">Uncharacterized protein</fullName>
    </submittedName>
</protein>
<reference evidence="2 3" key="1">
    <citation type="submission" date="2018-07" db="EMBL/GenBank/DDBJ databases">
        <title>A high quality draft genome assembly of the barn swallow (H. rustica rustica).</title>
        <authorList>
            <person name="Formenti G."/>
            <person name="Chiara M."/>
            <person name="Poveda L."/>
            <person name="Francoijs K.-J."/>
            <person name="Bonisoli-Alquati A."/>
            <person name="Canova L."/>
            <person name="Gianfranceschi L."/>
            <person name="Horner D.S."/>
            <person name="Saino N."/>
        </authorList>
    </citation>
    <scope>NUCLEOTIDE SEQUENCE [LARGE SCALE GENOMIC DNA]</scope>
    <source>
        <strain evidence="2">Chelidonia</strain>
        <tissue evidence="2">Blood</tissue>
    </source>
</reference>
<evidence type="ECO:0000313" key="3">
    <source>
        <dbReference type="Proteomes" id="UP000269221"/>
    </source>
</evidence>
<proteinExistence type="predicted"/>